<evidence type="ECO:0000256" key="2">
    <source>
        <dbReference type="ARBA" id="ARBA00022827"/>
    </source>
</evidence>
<dbReference type="Gene3D" id="3.50.50.60">
    <property type="entry name" value="FAD/NAD(P)-binding domain"/>
    <property type="match status" value="1"/>
</dbReference>
<evidence type="ECO:0000256" key="1">
    <source>
        <dbReference type="ARBA" id="ARBA00022630"/>
    </source>
</evidence>
<evidence type="ECO:0000256" key="3">
    <source>
        <dbReference type="ARBA" id="ARBA00023002"/>
    </source>
</evidence>
<keyword evidence="3" id="KW-0560">Oxidoreductase</keyword>
<evidence type="ECO:0000256" key="4">
    <source>
        <dbReference type="SAM" id="MobiDB-lite"/>
    </source>
</evidence>
<dbReference type="Proteomes" id="UP000078576">
    <property type="component" value="Unassembled WGS sequence"/>
</dbReference>
<dbReference type="GO" id="GO:0004497">
    <property type="term" value="F:monooxygenase activity"/>
    <property type="evidence" value="ECO:0007669"/>
    <property type="project" value="UniProtKB-KW"/>
</dbReference>
<keyword evidence="5" id="KW-0503">Monooxygenase</keyword>
<keyword evidence="1" id="KW-0285">Flavoprotein</keyword>
<dbReference type="OrthoDB" id="2915840at2759"/>
<accession>A0A194UX85</accession>
<evidence type="ECO:0000313" key="6">
    <source>
        <dbReference type="Proteomes" id="UP000078576"/>
    </source>
</evidence>
<keyword evidence="6" id="KW-1185">Reference proteome</keyword>
<dbReference type="EMBL" id="KN714687">
    <property type="protein sequence ID" value="KUI56211.1"/>
    <property type="molecule type" value="Genomic_DNA"/>
</dbReference>
<gene>
    <name evidence="5" type="ORF">VP1G_03612</name>
</gene>
<dbReference type="SUPFAM" id="SSF51905">
    <property type="entry name" value="FAD/NAD(P)-binding domain"/>
    <property type="match status" value="1"/>
</dbReference>
<keyword evidence="2" id="KW-0274">FAD</keyword>
<reference evidence="6" key="1">
    <citation type="submission" date="2014-12" db="EMBL/GenBank/DDBJ databases">
        <title>Genome Sequence of Valsa Canker Pathogens Uncovers a Specific Adaption of Colonization on Woody Bark.</title>
        <authorList>
            <person name="Yin Z."/>
            <person name="Liu H."/>
            <person name="Gao X."/>
            <person name="Li Z."/>
            <person name="Song N."/>
            <person name="Ke X."/>
            <person name="Dai Q."/>
            <person name="Wu Y."/>
            <person name="Sun Y."/>
            <person name="Xu J.-R."/>
            <person name="Kang Z.K."/>
            <person name="Wang L."/>
            <person name="Huang L."/>
        </authorList>
    </citation>
    <scope>NUCLEOTIDE SEQUENCE [LARGE SCALE GENOMIC DNA]</scope>
    <source>
        <strain evidence="6">SXYL134</strain>
    </source>
</reference>
<sequence length="622" mass="69670">MDQRFDLIVVGAGRKPFQHVNSTYKTTRTDKKIIGWAGLASAKTYHQLHTERYIVVLDQNASLGGTWAQERLYPGLKTNNLVGPLQYPDFPLVPEEFGIERGQHIPGQVVHDYLSQYADKFGIADKIRYGVKVISAEHHDSGGWTLIVESGGETSRLTTARLVIATGLTSEAFLPRFEGEADFGAPIFHSKHLKENRDTLDTAKSVTVFGGTKSAWDAVYAYASKGTRVDWVIRASGHGPIWQAPPYVTPLKKWLEKLVNTRLLTWFSPCIWGYADGFAGIRRFWHGTAIGRAVTRAFWSVLGNDVLTLNQYDKHPETAKLKPWSDAFFSGSSFSILNYDTNFFDLVKDGTVKVHIADLLRLSPRTVHLSDGASFETDLLLCATGWKHVPPLKFLPEGIEKELGLPHLPTDDEPIWKSDLVHQADKEILTRFPRLQDQPKTRAAVPLSEASGISTRSKGEVDPTNPTKLTPYTLYRFMVPPSPQFLKTRDIAFAACIMNFSTAIYNHVQALWITAFFDGDLPDSVIPVPGNAEALETLRYETVLHNRFGRWRYPAGHGSQFPDFVFDAVPYLDLLVGDMGLKVHRKKGWLAEVTEPYGPEDYKDLHPEWVAKIGIGNHEAGN</sequence>
<evidence type="ECO:0000313" key="5">
    <source>
        <dbReference type="EMBL" id="KUI56211.1"/>
    </source>
</evidence>
<name>A0A194UX85_CYTMA</name>
<dbReference type="PANTHER" id="PTHR23023">
    <property type="entry name" value="DIMETHYLANILINE MONOOXYGENASE"/>
    <property type="match status" value="1"/>
</dbReference>
<protein>
    <submittedName>
        <fullName evidence="5">FAD-containing monooxygenase EthA</fullName>
    </submittedName>
</protein>
<feature type="region of interest" description="Disordered" evidence="4">
    <location>
        <begin position="440"/>
        <end position="465"/>
    </location>
</feature>
<proteinExistence type="predicted"/>
<dbReference type="Pfam" id="PF13738">
    <property type="entry name" value="Pyr_redox_3"/>
    <property type="match status" value="1"/>
</dbReference>
<dbReference type="InterPro" id="IPR050346">
    <property type="entry name" value="FMO-like"/>
</dbReference>
<organism evidence="5 6">
    <name type="scientific">Cytospora mali</name>
    <name type="common">Apple Valsa canker fungus</name>
    <name type="synonym">Valsa mali</name>
    <dbReference type="NCBI Taxonomy" id="578113"/>
    <lineage>
        <taxon>Eukaryota</taxon>
        <taxon>Fungi</taxon>
        <taxon>Dikarya</taxon>
        <taxon>Ascomycota</taxon>
        <taxon>Pezizomycotina</taxon>
        <taxon>Sordariomycetes</taxon>
        <taxon>Sordariomycetidae</taxon>
        <taxon>Diaporthales</taxon>
        <taxon>Cytosporaceae</taxon>
        <taxon>Cytospora</taxon>
    </lineage>
</organism>
<dbReference type="AlphaFoldDB" id="A0A194UX85"/>
<dbReference type="InterPro" id="IPR036188">
    <property type="entry name" value="FAD/NAD-bd_sf"/>
</dbReference>